<dbReference type="Proteomes" id="UP001056707">
    <property type="component" value="Chromosome"/>
</dbReference>
<dbReference type="InterPro" id="IPR014869">
    <property type="entry name" value="GT-D"/>
</dbReference>
<name>A0ABY5BM13_9LACO</name>
<evidence type="ECO:0000313" key="3">
    <source>
        <dbReference type="Proteomes" id="UP001056707"/>
    </source>
</evidence>
<dbReference type="Pfam" id="PF08759">
    <property type="entry name" value="GT-D"/>
    <property type="match status" value="1"/>
</dbReference>
<organism evidence="2 3">
    <name type="scientific">Fructilactobacillus myrtifloralis</name>
    <dbReference type="NCBI Taxonomy" id="2940301"/>
    <lineage>
        <taxon>Bacteria</taxon>
        <taxon>Bacillati</taxon>
        <taxon>Bacillota</taxon>
        <taxon>Bacilli</taxon>
        <taxon>Lactobacillales</taxon>
        <taxon>Lactobacillaceae</taxon>
        <taxon>Fructilactobacillus</taxon>
    </lineage>
</organism>
<gene>
    <name evidence="2" type="ORF">M3M35_05275</name>
</gene>
<sequence>MESRMVKFKNKLKQNQAIVSLYTAFMKQKTNLQFAFYRPPFRPKIIDADATLALISKNQLSISRYGDGELNWMIGDDGFESFEIGSSKLQNRLAEIIKSNLPNHLVGIPGNLTDPNQVNDESSFFWKKQLCKNGSKWFSYLDPHKTYYDADITRPYIEKRDKRNSEKTFNLLKQVWNNRDVLIVEGQETRFGVGNDLLANAHSIRRIECPVTNAFERYDEILKTIKKHVKPNDLVLAALGPTATVLAFDLCKSGFQTIDIGHADIEYEWFKNGATEKVPVSGKYVNEVSHEVIGEIDGSVLKDYQAQIIDKVEV</sequence>
<feature type="domain" description="Glycosyltransferase GT-D fold" evidence="1">
    <location>
        <begin position="62"/>
        <end position="288"/>
    </location>
</feature>
<protein>
    <submittedName>
        <fullName evidence="2">GT-D fold domain-containing glycosyltransferase</fullName>
    </submittedName>
</protein>
<proteinExistence type="predicted"/>
<evidence type="ECO:0000259" key="1">
    <source>
        <dbReference type="Pfam" id="PF08759"/>
    </source>
</evidence>
<accession>A0ABY5BM13</accession>
<evidence type="ECO:0000313" key="2">
    <source>
        <dbReference type="EMBL" id="USS84720.1"/>
    </source>
</evidence>
<keyword evidence="3" id="KW-1185">Reference proteome</keyword>
<dbReference type="EMBL" id="CP097116">
    <property type="protein sequence ID" value="USS84720.1"/>
    <property type="molecule type" value="Genomic_DNA"/>
</dbReference>
<dbReference type="RefSeq" id="WP_252749623.1">
    <property type="nucleotide sequence ID" value="NZ_CP097116.1"/>
</dbReference>
<reference evidence="2" key="1">
    <citation type="submission" date="2022-05" db="EMBL/GenBank/DDBJ databases">
        <authorList>
            <person name="Oliphant S.A."/>
            <person name="Watson-Haigh N.S."/>
            <person name="Sumby K.M."/>
            <person name="Gardner J.M."/>
            <person name="Jiranek V."/>
        </authorList>
    </citation>
    <scope>NUCLEOTIDE SEQUENCE</scope>
    <source>
        <strain evidence="2">KI16_H9</strain>
    </source>
</reference>